<sequence>MSLQPLDGLTVLDFGHTVMGPCAGMILADLGAEVIKVEPAPEGEPTRRLKGFGTGYFGYFNRNKRSVALDLKTPEGLAAAEALVARADVLIENFAPGTMDRLGLGAGRAKEINPQLVYASLKGFMPGPYENRLALDEVVQMMTGLAYMTGPTGQPLRAGSSVIDIVGGMFAVIGILVALRDRDGSGRGRHVQSALFESSVFLMGQHLCYAAQSDRPLPPMPERVSAWAVYETFTLKDGRPFFLGITTDSHWRRFCEALGRDDLLADPGLATNNDRIAARPRLIPLVQEIFARLGLDEAVVLCEAARLPFAPVARPEDLFDDPHLQATGGLLPTTLPNGTRTRLPRLPLTLDGEGFDRLEDPPAAGADTAAILRACRGAAAAEDTDQSLGGTTR</sequence>
<dbReference type="EMBL" id="JBHRSK010000003">
    <property type="protein sequence ID" value="MFC2967039.1"/>
    <property type="molecule type" value="Genomic_DNA"/>
</dbReference>
<reference evidence="3" key="1">
    <citation type="journal article" date="2019" name="Int. J. Syst. Evol. Microbiol.">
        <title>The Global Catalogue of Microorganisms (GCM) 10K type strain sequencing project: providing services to taxonomists for standard genome sequencing and annotation.</title>
        <authorList>
            <consortium name="The Broad Institute Genomics Platform"/>
            <consortium name="The Broad Institute Genome Sequencing Center for Infectious Disease"/>
            <person name="Wu L."/>
            <person name="Ma J."/>
        </authorList>
    </citation>
    <scope>NUCLEOTIDE SEQUENCE [LARGE SCALE GENOMIC DNA]</scope>
    <source>
        <strain evidence="3">KCTC 62192</strain>
    </source>
</reference>
<dbReference type="RefSeq" id="WP_377831668.1">
    <property type="nucleotide sequence ID" value="NZ_JBHRSK010000003.1"/>
</dbReference>
<keyword evidence="3" id="KW-1185">Reference proteome</keyword>
<name>A0ABV7ACJ2_9RHOB</name>
<dbReference type="PANTHER" id="PTHR48207">
    <property type="entry name" value="SUCCINATE--HYDROXYMETHYLGLUTARATE COA-TRANSFERASE"/>
    <property type="match status" value="1"/>
</dbReference>
<keyword evidence="1 2" id="KW-0808">Transferase</keyword>
<dbReference type="Gene3D" id="3.30.1540.10">
    <property type="entry name" value="formyl-coa transferase, domain 3"/>
    <property type="match status" value="1"/>
</dbReference>
<evidence type="ECO:0000313" key="3">
    <source>
        <dbReference type="Proteomes" id="UP001595443"/>
    </source>
</evidence>
<dbReference type="Gene3D" id="3.40.50.10540">
    <property type="entry name" value="Crotonobetainyl-coa:carnitine coa-transferase, domain 1"/>
    <property type="match status" value="1"/>
</dbReference>
<dbReference type="InterPro" id="IPR023606">
    <property type="entry name" value="CoA-Trfase_III_dom_1_sf"/>
</dbReference>
<proteinExistence type="predicted"/>
<protein>
    <submittedName>
        <fullName evidence="2">CaiB/BaiF CoA transferase family protein</fullName>
    </submittedName>
</protein>
<dbReference type="PANTHER" id="PTHR48207:SF3">
    <property type="entry name" value="SUCCINATE--HYDROXYMETHYLGLUTARATE COA-TRANSFERASE"/>
    <property type="match status" value="1"/>
</dbReference>
<dbReference type="GO" id="GO:0016740">
    <property type="term" value="F:transferase activity"/>
    <property type="evidence" value="ECO:0007669"/>
    <property type="project" value="UniProtKB-KW"/>
</dbReference>
<dbReference type="InterPro" id="IPR044855">
    <property type="entry name" value="CoA-Trfase_III_dom3_sf"/>
</dbReference>
<comment type="caution">
    <text evidence="2">The sequence shown here is derived from an EMBL/GenBank/DDBJ whole genome shotgun (WGS) entry which is preliminary data.</text>
</comment>
<dbReference type="InterPro" id="IPR003673">
    <property type="entry name" value="CoA-Trfase_fam_III"/>
</dbReference>
<organism evidence="2 3">
    <name type="scientific">Acidimangrovimonas pyrenivorans</name>
    <dbReference type="NCBI Taxonomy" id="2030798"/>
    <lineage>
        <taxon>Bacteria</taxon>
        <taxon>Pseudomonadati</taxon>
        <taxon>Pseudomonadota</taxon>
        <taxon>Alphaproteobacteria</taxon>
        <taxon>Rhodobacterales</taxon>
        <taxon>Paracoccaceae</taxon>
        <taxon>Acidimangrovimonas</taxon>
    </lineage>
</organism>
<gene>
    <name evidence="2" type="ORF">ACFOES_02930</name>
</gene>
<dbReference type="Proteomes" id="UP001595443">
    <property type="component" value="Unassembled WGS sequence"/>
</dbReference>
<dbReference type="SUPFAM" id="SSF89796">
    <property type="entry name" value="CoA-transferase family III (CaiB/BaiF)"/>
    <property type="match status" value="1"/>
</dbReference>
<evidence type="ECO:0000256" key="1">
    <source>
        <dbReference type="ARBA" id="ARBA00022679"/>
    </source>
</evidence>
<dbReference type="Pfam" id="PF02515">
    <property type="entry name" value="CoA_transf_3"/>
    <property type="match status" value="1"/>
</dbReference>
<accession>A0ABV7ACJ2</accession>
<dbReference type="InterPro" id="IPR050483">
    <property type="entry name" value="CoA-transferase_III_domain"/>
</dbReference>
<evidence type="ECO:0000313" key="2">
    <source>
        <dbReference type="EMBL" id="MFC2967039.1"/>
    </source>
</evidence>